<dbReference type="EMBL" id="JAVDVQ010000006">
    <property type="protein sequence ID" value="MDR7082449.1"/>
    <property type="molecule type" value="Genomic_DNA"/>
</dbReference>
<gene>
    <name evidence="2" type="ORF">J2X01_001738</name>
</gene>
<dbReference type="InterPro" id="IPR052526">
    <property type="entry name" value="HTH-type_Bedaq_tolerance"/>
</dbReference>
<dbReference type="RefSeq" id="WP_310055677.1">
    <property type="nucleotide sequence ID" value="NZ_JAVDVQ010000006.1"/>
</dbReference>
<dbReference type="Proteomes" id="UP001252243">
    <property type="component" value="Unassembled WGS sequence"/>
</dbReference>
<dbReference type="GO" id="GO:0003677">
    <property type="term" value="F:DNA binding"/>
    <property type="evidence" value="ECO:0007669"/>
    <property type="project" value="UniProtKB-KW"/>
</dbReference>
<feature type="domain" description="HTH marR-type" evidence="1">
    <location>
        <begin position="1"/>
        <end position="136"/>
    </location>
</feature>
<proteinExistence type="predicted"/>
<name>A0ABU1UB75_9MICC</name>
<dbReference type="PRINTS" id="PR00598">
    <property type="entry name" value="HTHMARR"/>
</dbReference>
<dbReference type="InterPro" id="IPR000835">
    <property type="entry name" value="HTH_MarR-typ"/>
</dbReference>
<evidence type="ECO:0000313" key="3">
    <source>
        <dbReference type="Proteomes" id="UP001252243"/>
    </source>
</evidence>
<comment type="caution">
    <text evidence="2">The sequence shown here is derived from an EMBL/GenBank/DDBJ whole genome shotgun (WGS) entry which is preliminary data.</text>
</comment>
<organism evidence="2 3">
    <name type="scientific">Arthrobacter ginsengisoli</name>
    <dbReference type="NCBI Taxonomy" id="1356565"/>
    <lineage>
        <taxon>Bacteria</taxon>
        <taxon>Bacillati</taxon>
        <taxon>Actinomycetota</taxon>
        <taxon>Actinomycetes</taxon>
        <taxon>Micrococcales</taxon>
        <taxon>Micrococcaceae</taxon>
        <taxon>Arthrobacter</taxon>
    </lineage>
</organism>
<dbReference type="Pfam" id="PF12802">
    <property type="entry name" value="MarR_2"/>
    <property type="match status" value="1"/>
</dbReference>
<dbReference type="SMART" id="SM00347">
    <property type="entry name" value="HTH_MARR"/>
    <property type="match status" value="1"/>
</dbReference>
<dbReference type="InterPro" id="IPR036390">
    <property type="entry name" value="WH_DNA-bd_sf"/>
</dbReference>
<accession>A0ABU1UB75</accession>
<evidence type="ECO:0000259" key="1">
    <source>
        <dbReference type="PROSITE" id="PS50995"/>
    </source>
</evidence>
<evidence type="ECO:0000313" key="2">
    <source>
        <dbReference type="EMBL" id="MDR7082449.1"/>
    </source>
</evidence>
<dbReference type="InterPro" id="IPR036388">
    <property type="entry name" value="WH-like_DNA-bd_sf"/>
</dbReference>
<dbReference type="SUPFAM" id="SSF46785">
    <property type="entry name" value="Winged helix' DNA-binding domain"/>
    <property type="match status" value="1"/>
</dbReference>
<sequence length="145" mass="15893">MEKVHEAAKALLELAWWVQRKGPMRAGLDPLPATERVILGYLEDHQGSSVTEVGAALDIKSSNVSTAVRVLAARGLVERVSDPEDKRKSLLSLTELARRNRSSIDTAVTGSLEEVLEQLSPEHRESLFASLDALSDVAFRLRPHG</sequence>
<dbReference type="PROSITE" id="PS50995">
    <property type="entry name" value="HTH_MARR_2"/>
    <property type="match status" value="1"/>
</dbReference>
<keyword evidence="3" id="KW-1185">Reference proteome</keyword>
<dbReference type="Gene3D" id="1.10.10.10">
    <property type="entry name" value="Winged helix-like DNA-binding domain superfamily/Winged helix DNA-binding domain"/>
    <property type="match status" value="1"/>
</dbReference>
<keyword evidence="2" id="KW-0238">DNA-binding</keyword>
<protein>
    <submittedName>
        <fullName evidence="2">DNA-binding MarR family transcriptional regulator</fullName>
    </submittedName>
</protein>
<reference evidence="2 3" key="1">
    <citation type="submission" date="2023-07" db="EMBL/GenBank/DDBJ databases">
        <title>Sorghum-associated microbial communities from plants grown in Nebraska, USA.</title>
        <authorList>
            <person name="Schachtman D."/>
        </authorList>
    </citation>
    <scope>NUCLEOTIDE SEQUENCE [LARGE SCALE GENOMIC DNA]</scope>
    <source>
        <strain evidence="2 3">BE167</strain>
    </source>
</reference>
<dbReference type="PANTHER" id="PTHR39515:SF2">
    <property type="entry name" value="HTH-TYPE TRANSCRIPTIONAL REGULATOR RV0880"/>
    <property type="match status" value="1"/>
</dbReference>
<dbReference type="PANTHER" id="PTHR39515">
    <property type="entry name" value="CONSERVED PROTEIN"/>
    <property type="match status" value="1"/>
</dbReference>